<keyword evidence="3" id="KW-0831">Ubiquinone biosynthesis</keyword>
<sequence>MLLRVSCSTHYGHVLFRLLPCSCPTAVLSNSVSRAYVTSSDQSASSVDAGEVDRFNKLSGEWLGEDNAFKALHSLNRLRIPWIVENLRKSKTPITPDLGAVRIVDVGCGGGLVAVPLARLGAEIYGIDASADGVSSAKLSVEKAFKYSDTKPKTHFSFTSVERFAEQHIEEFDAVVASEVVEHVLSLNDFVSSCVRLLRKDGLLFFTTINRTLLSRIVAIWLAEVRIFYAT</sequence>
<evidence type="ECO:0000313" key="6">
    <source>
        <dbReference type="EMBL" id="MFH4981905.1"/>
    </source>
</evidence>
<dbReference type="GO" id="GO:0032259">
    <property type="term" value="P:methylation"/>
    <property type="evidence" value="ECO:0007669"/>
    <property type="project" value="UniProtKB-KW"/>
</dbReference>
<feature type="domain" description="Methyltransferase type 11" evidence="5">
    <location>
        <begin position="104"/>
        <end position="206"/>
    </location>
</feature>
<comment type="caution">
    <text evidence="6">The sequence shown here is derived from an EMBL/GenBank/DDBJ whole genome shotgun (WGS) entry which is preliminary data.</text>
</comment>
<keyword evidence="1" id="KW-0489">Methyltransferase</keyword>
<accession>A0ABD6EPK6</accession>
<evidence type="ECO:0000256" key="4">
    <source>
        <dbReference type="ARBA" id="ARBA00022691"/>
    </source>
</evidence>
<organism evidence="6 7">
    <name type="scientific">Gnathostoma spinigerum</name>
    <dbReference type="NCBI Taxonomy" id="75299"/>
    <lineage>
        <taxon>Eukaryota</taxon>
        <taxon>Metazoa</taxon>
        <taxon>Ecdysozoa</taxon>
        <taxon>Nematoda</taxon>
        <taxon>Chromadorea</taxon>
        <taxon>Rhabditida</taxon>
        <taxon>Spirurina</taxon>
        <taxon>Gnathostomatomorpha</taxon>
        <taxon>Gnathostomatoidea</taxon>
        <taxon>Gnathostomatidae</taxon>
        <taxon>Gnathostoma</taxon>
    </lineage>
</organism>
<dbReference type="InterPro" id="IPR013216">
    <property type="entry name" value="Methyltransf_11"/>
</dbReference>
<reference evidence="6 7" key="1">
    <citation type="submission" date="2024-08" db="EMBL/GenBank/DDBJ databases">
        <title>Gnathostoma spinigerum genome.</title>
        <authorList>
            <person name="Gonzalez-Bertolin B."/>
            <person name="Monzon S."/>
            <person name="Zaballos A."/>
            <person name="Jimenez P."/>
            <person name="Dekumyoy P."/>
            <person name="Varona S."/>
            <person name="Cuesta I."/>
            <person name="Sumanam S."/>
            <person name="Adisakwattana P."/>
            <person name="Gasser R.B."/>
            <person name="Hernandez-Gonzalez A."/>
            <person name="Young N.D."/>
            <person name="Perteguer M.J."/>
        </authorList>
    </citation>
    <scope>NUCLEOTIDE SEQUENCE [LARGE SCALE GENOMIC DNA]</scope>
    <source>
        <strain evidence="6">AL3</strain>
        <tissue evidence="6">Liver</tissue>
    </source>
</reference>
<protein>
    <recommendedName>
        <fullName evidence="5">Methyltransferase type 11 domain-containing protein</fullName>
    </recommendedName>
</protein>
<dbReference type="EMBL" id="JBGFUD010008133">
    <property type="protein sequence ID" value="MFH4981905.1"/>
    <property type="molecule type" value="Genomic_DNA"/>
</dbReference>
<dbReference type="SUPFAM" id="SSF53335">
    <property type="entry name" value="S-adenosyl-L-methionine-dependent methyltransferases"/>
    <property type="match status" value="1"/>
</dbReference>
<keyword evidence="7" id="KW-1185">Reference proteome</keyword>
<dbReference type="Pfam" id="PF08241">
    <property type="entry name" value="Methyltransf_11"/>
    <property type="match status" value="1"/>
</dbReference>
<dbReference type="NCBIfam" id="TIGR01983">
    <property type="entry name" value="UbiG"/>
    <property type="match status" value="1"/>
</dbReference>
<dbReference type="InterPro" id="IPR029063">
    <property type="entry name" value="SAM-dependent_MTases_sf"/>
</dbReference>
<gene>
    <name evidence="6" type="ORF">AB6A40_008614</name>
</gene>
<dbReference type="PANTHER" id="PTHR43464">
    <property type="entry name" value="METHYLTRANSFERASE"/>
    <property type="match status" value="1"/>
</dbReference>
<evidence type="ECO:0000256" key="3">
    <source>
        <dbReference type="ARBA" id="ARBA00022688"/>
    </source>
</evidence>
<evidence type="ECO:0000256" key="1">
    <source>
        <dbReference type="ARBA" id="ARBA00022603"/>
    </source>
</evidence>
<name>A0ABD6EPK6_9BILA</name>
<dbReference type="InterPro" id="IPR010233">
    <property type="entry name" value="UbiG_MeTrfase"/>
</dbReference>
<evidence type="ECO:0000313" key="7">
    <source>
        <dbReference type="Proteomes" id="UP001608902"/>
    </source>
</evidence>
<dbReference type="PANTHER" id="PTHR43464:SF19">
    <property type="entry name" value="UBIQUINONE BIOSYNTHESIS O-METHYLTRANSFERASE, MITOCHONDRIAL"/>
    <property type="match status" value="1"/>
</dbReference>
<dbReference type="CDD" id="cd02440">
    <property type="entry name" value="AdoMet_MTases"/>
    <property type="match status" value="1"/>
</dbReference>
<dbReference type="GO" id="GO:0006744">
    <property type="term" value="P:ubiquinone biosynthetic process"/>
    <property type="evidence" value="ECO:0007669"/>
    <property type="project" value="UniProtKB-KW"/>
</dbReference>
<dbReference type="Gene3D" id="3.40.50.150">
    <property type="entry name" value="Vaccinia Virus protein VP39"/>
    <property type="match status" value="1"/>
</dbReference>
<dbReference type="Proteomes" id="UP001608902">
    <property type="component" value="Unassembled WGS sequence"/>
</dbReference>
<dbReference type="GO" id="GO:0008168">
    <property type="term" value="F:methyltransferase activity"/>
    <property type="evidence" value="ECO:0007669"/>
    <property type="project" value="UniProtKB-KW"/>
</dbReference>
<dbReference type="AlphaFoldDB" id="A0ABD6EPK6"/>
<evidence type="ECO:0000256" key="2">
    <source>
        <dbReference type="ARBA" id="ARBA00022679"/>
    </source>
</evidence>
<keyword evidence="4" id="KW-0949">S-adenosyl-L-methionine</keyword>
<proteinExistence type="predicted"/>
<evidence type="ECO:0000259" key="5">
    <source>
        <dbReference type="Pfam" id="PF08241"/>
    </source>
</evidence>
<keyword evidence="2" id="KW-0808">Transferase</keyword>